<evidence type="ECO:0000313" key="2">
    <source>
        <dbReference type="EMBL" id="ABO98257.1"/>
    </source>
</evidence>
<dbReference type="KEGG" id="olu:OSTLU_93344"/>
<feature type="region of interest" description="Disordered" evidence="1">
    <location>
        <begin position="1"/>
        <end position="75"/>
    </location>
</feature>
<dbReference type="GeneID" id="5004003"/>
<protein>
    <submittedName>
        <fullName evidence="2">Uncharacterized protein</fullName>
    </submittedName>
</protein>
<organism evidence="2 3">
    <name type="scientific">Ostreococcus lucimarinus (strain CCE9901)</name>
    <dbReference type="NCBI Taxonomy" id="436017"/>
    <lineage>
        <taxon>Eukaryota</taxon>
        <taxon>Viridiplantae</taxon>
        <taxon>Chlorophyta</taxon>
        <taxon>Mamiellophyceae</taxon>
        <taxon>Mamiellales</taxon>
        <taxon>Bathycoccaceae</taxon>
        <taxon>Ostreococcus</taxon>
    </lineage>
</organism>
<evidence type="ECO:0000256" key="1">
    <source>
        <dbReference type="SAM" id="MobiDB-lite"/>
    </source>
</evidence>
<keyword evidence="3" id="KW-1185">Reference proteome</keyword>
<gene>
    <name evidence="2" type="ORF">OSTLU_93344</name>
</gene>
<name>A4S3Q7_OSTLU</name>
<dbReference type="OrthoDB" id="498175at2759"/>
<accession>A4S3Q7</accession>
<dbReference type="Gramene" id="ABO98257">
    <property type="protein sequence ID" value="ABO98257"/>
    <property type="gene ID" value="OSTLU_93344"/>
</dbReference>
<feature type="region of interest" description="Disordered" evidence="1">
    <location>
        <begin position="192"/>
        <end position="216"/>
    </location>
</feature>
<proteinExistence type="predicted"/>
<dbReference type="RefSeq" id="XP_001419964.1">
    <property type="nucleotide sequence ID" value="XM_001419927.1"/>
</dbReference>
<sequence>MGDGDRGERGERDDGEEDEEVGGRRRRRRASRGLNKDASARDEKKEGKKKTQTMAAESKGEAETEAPSDAEGGSTADFIENVVVDAREESFALKKKRMELIIEEKEWDLESPTSSEDEKMIKLVEYVNAVEAFKELCSSEVPNTVGDLLGQYVTVYHLDCDSPGYDEALAFLGIDPDEDEDEDERDMEAWRRATASFDSGSMDEDDDSDDEDEDDEGEYTIEISYGRGDDFDPIKGLHCAQDVEGNWRWLEDDLGRTLSMKPFGEFTPKLMSVEYMLKVGLNVNSLHEEVDPLELLNFSGCKSWEDTLRASQEATAALRQLEDDGWKVDTRSWCNEQDHLIVVKELVPLRTMSFVDGSVTEDENEEGQEDEDR</sequence>
<dbReference type="HOGENOM" id="CLU_742686_0_0_1"/>
<evidence type="ECO:0000313" key="3">
    <source>
        <dbReference type="Proteomes" id="UP000001568"/>
    </source>
</evidence>
<feature type="compositionally biased region" description="Basic and acidic residues" evidence="1">
    <location>
        <begin position="1"/>
        <end position="12"/>
    </location>
</feature>
<dbReference type="OMA" id="HCAQDVE"/>
<reference evidence="2 3" key="1">
    <citation type="journal article" date="2007" name="Proc. Natl. Acad. Sci. U.S.A.">
        <title>The tiny eukaryote Ostreococcus provides genomic insights into the paradox of plankton speciation.</title>
        <authorList>
            <person name="Palenik B."/>
            <person name="Grimwood J."/>
            <person name="Aerts A."/>
            <person name="Rouze P."/>
            <person name="Salamov A."/>
            <person name="Putnam N."/>
            <person name="Dupont C."/>
            <person name="Jorgensen R."/>
            <person name="Derelle E."/>
            <person name="Rombauts S."/>
            <person name="Zhou K."/>
            <person name="Otillar R."/>
            <person name="Merchant S.S."/>
            <person name="Podell S."/>
            <person name="Gaasterland T."/>
            <person name="Napoli C."/>
            <person name="Gendler K."/>
            <person name="Manuell A."/>
            <person name="Tai V."/>
            <person name="Vallon O."/>
            <person name="Piganeau G."/>
            <person name="Jancek S."/>
            <person name="Heijde M."/>
            <person name="Jabbari K."/>
            <person name="Bowler C."/>
            <person name="Lohr M."/>
            <person name="Robbens S."/>
            <person name="Werner G."/>
            <person name="Dubchak I."/>
            <person name="Pazour G.J."/>
            <person name="Ren Q."/>
            <person name="Paulsen I."/>
            <person name="Delwiche C."/>
            <person name="Schmutz J."/>
            <person name="Rokhsar D."/>
            <person name="Van de Peer Y."/>
            <person name="Moreau H."/>
            <person name="Grigoriev I.V."/>
        </authorList>
    </citation>
    <scope>NUCLEOTIDE SEQUENCE [LARGE SCALE GENOMIC DNA]</scope>
    <source>
        <strain evidence="2 3">CCE9901</strain>
    </source>
</reference>
<feature type="compositionally biased region" description="Basic and acidic residues" evidence="1">
    <location>
        <begin position="34"/>
        <end position="46"/>
    </location>
</feature>
<feature type="compositionally biased region" description="Acidic residues" evidence="1">
    <location>
        <begin position="201"/>
        <end position="216"/>
    </location>
</feature>
<dbReference type="EMBL" id="CP000590">
    <property type="protein sequence ID" value="ABO98257.1"/>
    <property type="molecule type" value="Genomic_DNA"/>
</dbReference>
<dbReference type="AlphaFoldDB" id="A4S3Q7"/>
<dbReference type="Proteomes" id="UP000001568">
    <property type="component" value="Chromosome 10"/>
</dbReference>